<evidence type="ECO:0000313" key="10">
    <source>
        <dbReference type="EMBL" id="TYP57626.1"/>
    </source>
</evidence>
<feature type="domain" description="Major facilitator superfamily (MFS) profile" evidence="9">
    <location>
        <begin position="8"/>
        <end position="395"/>
    </location>
</feature>
<keyword evidence="7 8" id="KW-0472">Membrane</keyword>
<dbReference type="Proteomes" id="UP000322294">
    <property type="component" value="Unassembled WGS sequence"/>
</dbReference>
<comment type="subcellular location">
    <subcellularLocation>
        <location evidence="1">Cell membrane</location>
        <topology evidence="1">Multi-pass membrane protein</topology>
    </subcellularLocation>
</comment>
<feature type="transmembrane region" description="Helical" evidence="8">
    <location>
        <begin position="42"/>
        <end position="62"/>
    </location>
</feature>
<gene>
    <name evidence="10" type="ORF">LZ11_00619</name>
</gene>
<evidence type="ECO:0000256" key="7">
    <source>
        <dbReference type="ARBA" id="ARBA00023136"/>
    </source>
</evidence>
<organism evidence="10 11">
    <name type="scientific">Thermosediminibacter litoriperuensis</name>
    <dbReference type="NCBI Taxonomy" id="291989"/>
    <lineage>
        <taxon>Bacteria</taxon>
        <taxon>Bacillati</taxon>
        <taxon>Bacillota</taxon>
        <taxon>Clostridia</taxon>
        <taxon>Thermosediminibacterales</taxon>
        <taxon>Thermosediminibacteraceae</taxon>
        <taxon>Thermosediminibacter</taxon>
    </lineage>
</organism>
<dbReference type="GO" id="GO:0022857">
    <property type="term" value="F:transmembrane transporter activity"/>
    <property type="evidence" value="ECO:0007669"/>
    <property type="project" value="InterPro"/>
</dbReference>
<dbReference type="Pfam" id="PF07690">
    <property type="entry name" value="MFS_1"/>
    <property type="match status" value="1"/>
</dbReference>
<name>A0A5S5AXY5_9FIRM</name>
<keyword evidence="6 8" id="KW-1133">Transmembrane helix</keyword>
<feature type="transmembrane region" description="Helical" evidence="8">
    <location>
        <begin position="162"/>
        <end position="186"/>
    </location>
</feature>
<comment type="similarity">
    <text evidence="2">Belongs to the major facilitator superfamily. TCR/Tet family.</text>
</comment>
<feature type="transmembrane region" description="Helical" evidence="8">
    <location>
        <begin position="212"/>
        <end position="233"/>
    </location>
</feature>
<dbReference type="AlphaFoldDB" id="A0A5S5AXY5"/>
<proteinExistence type="inferred from homology"/>
<feature type="transmembrane region" description="Helical" evidence="8">
    <location>
        <begin position="74"/>
        <end position="96"/>
    </location>
</feature>
<feature type="transmembrane region" description="Helical" evidence="8">
    <location>
        <begin position="308"/>
        <end position="330"/>
    </location>
</feature>
<sequence>MKKSTGIQLVLLCLVPFIMVLGNSMLIPVLPAIKKAVGINQFQVGLFITAFSIPAGLVIPFAGVLSDQIGRKKVMAPALIIYGVGGIVAGLSSVFLKDPYWGILTGRIIQGVGAGGTYQLAMAIVGDTFSSEERSKALGLLEASNGLGKVVSPILGASLALIIWYFPFFAYGILAIPAGIILYIFVKEKTEFKKQSLENYTNSLKAIFEKKAAGLLTSFFAGMAALFSLFGILSLYSDILETNFDAVGFKKGLIISGPVLVMASLSFALGILLEKRKNKGLKTFILVGLILIVSGHVMFALVKEFWPLFLSVLILGAGVGLIMTPVNALVTGSCSVKRRGIITCLYGSLRFFGVAVGPPVYAFSERYGILTVVLAAGSLSLIALIISVFLLVPGQILSEQKN</sequence>
<keyword evidence="11" id="KW-1185">Reference proteome</keyword>
<dbReference type="PROSITE" id="PS00216">
    <property type="entry name" value="SUGAR_TRANSPORT_1"/>
    <property type="match status" value="1"/>
</dbReference>
<evidence type="ECO:0000256" key="1">
    <source>
        <dbReference type="ARBA" id="ARBA00004651"/>
    </source>
</evidence>
<evidence type="ECO:0000259" key="9">
    <source>
        <dbReference type="PROSITE" id="PS50850"/>
    </source>
</evidence>
<dbReference type="InterPro" id="IPR011701">
    <property type="entry name" value="MFS"/>
</dbReference>
<dbReference type="CDD" id="cd17474">
    <property type="entry name" value="MFS_YfmO_like"/>
    <property type="match status" value="1"/>
</dbReference>
<dbReference type="InterPro" id="IPR001958">
    <property type="entry name" value="Tet-R_TetA/multi-R_MdtG-like"/>
</dbReference>
<protein>
    <submittedName>
        <fullName evidence="10">ACDE family multidrug resistance protein</fullName>
    </submittedName>
</protein>
<dbReference type="InterPro" id="IPR020846">
    <property type="entry name" value="MFS_dom"/>
</dbReference>
<evidence type="ECO:0000256" key="2">
    <source>
        <dbReference type="ARBA" id="ARBA00007520"/>
    </source>
</evidence>
<dbReference type="InterPro" id="IPR050189">
    <property type="entry name" value="MFS_Efflux_Transporters"/>
</dbReference>
<dbReference type="EMBL" id="VNHO01000005">
    <property type="protein sequence ID" value="TYP57626.1"/>
    <property type="molecule type" value="Genomic_DNA"/>
</dbReference>
<accession>A0A5S5AXY5</accession>
<evidence type="ECO:0000256" key="5">
    <source>
        <dbReference type="ARBA" id="ARBA00022692"/>
    </source>
</evidence>
<dbReference type="InterPro" id="IPR036259">
    <property type="entry name" value="MFS_trans_sf"/>
</dbReference>
<evidence type="ECO:0000256" key="6">
    <source>
        <dbReference type="ARBA" id="ARBA00022989"/>
    </source>
</evidence>
<dbReference type="PANTHER" id="PTHR43124">
    <property type="entry name" value="PURINE EFFLUX PUMP PBUE"/>
    <property type="match status" value="1"/>
</dbReference>
<dbReference type="PRINTS" id="PR01035">
    <property type="entry name" value="TCRTETA"/>
</dbReference>
<dbReference type="Gene3D" id="1.20.1250.20">
    <property type="entry name" value="MFS general substrate transporter like domains"/>
    <property type="match status" value="1"/>
</dbReference>
<feature type="transmembrane region" description="Helical" evidence="8">
    <location>
        <begin position="9"/>
        <end position="30"/>
    </location>
</feature>
<feature type="transmembrane region" description="Helical" evidence="8">
    <location>
        <begin position="367"/>
        <end position="392"/>
    </location>
</feature>
<dbReference type="OrthoDB" id="9803985at2"/>
<dbReference type="InterPro" id="IPR005829">
    <property type="entry name" value="Sugar_transporter_CS"/>
</dbReference>
<evidence type="ECO:0000256" key="8">
    <source>
        <dbReference type="SAM" id="Phobius"/>
    </source>
</evidence>
<feature type="transmembrane region" description="Helical" evidence="8">
    <location>
        <begin position="253"/>
        <end position="272"/>
    </location>
</feature>
<evidence type="ECO:0000256" key="4">
    <source>
        <dbReference type="ARBA" id="ARBA00022475"/>
    </source>
</evidence>
<dbReference type="SUPFAM" id="SSF103473">
    <property type="entry name" value="MFS general substrate transporter"/>
    <property type="match status" value="1"/>
</dbReference>
<dbReference type="GO" id="GO:0005886">
    <property type="term" value="C:plasma membrane"/>
    <property type="evidence" value="ECO:0007669"/>
    <property type="project" value="UniProtKB-SubCell"/>
</dbReference>
<dbReference type="PROSITE" id="PS50850">
    <property type="entry name" value="MFS"/>
    <property type="match status" value="1"/>
</dbReference>
<dbReference type="RefSeq" id="WP_148866430.1">
    <property type="nucleotide sequence ID" value="NZ_VNHO01000005.1"/>
</dbReference>
<evidence type="ECO:0000313" key="11">
    <source>
        <dbReference type="Proteomes" id="UP000322294"/>
    </source>
</evidence>
<keyword evidence="5 8" id="KW-0812">Transmembrane</keyword>
<feature type="transmembrane region" description="Helical" evidence="8">
    <location>
        <begin position="284"/>
        <end position="302"/>
    </location>
</feature>
<keyword evidence="3" id="KW-0813">Transport</keyword>
<feature type="transmembrane region" description="Helical" evidence="8">
    <location>
        <begin position="342"/>
        <end position="361"/>
    </location>
</feature>
<dbReference type="PANTHER" id="PTHR43124:SF3">
    <property type="entry name" value="CHLORAMPHENICOL EFFLUX PUMP RV0191"/>
    <property type="match status" value="1"/>
</dbReference>
<comment type="caution">
    <text evidence="10">The sequence shown here is derived from an EMBL/GenBank/DDBJ whole genome shotgun (WGS) entry which is preliminary data.</text>
</comment>
<evidence type="ECO:0000256" key="3">
    <source>
        <dbReference type="ARBA" id="ARBA00022448"/>
    </source>
</evidence>
<reference evidence="10 11" key="1">
    <citation type="submission" date="2019-07" db="EMBL/GenBank/DDBJ databases">
        <title>Genomic Encyclopedia of Type Strains, Phase I: the one thousand microbial genomes (KMG-I) project.</title>
        <authorList>
            <person name="Kyrpides N."/>
        </authorList>
    </citation>
    <scope>NUCLEOTIDE SEQUENCE [LARGE SCALE GENOMIC DNA]</scope>
    <source>
        <strain evidence="10 11">DSM 16647</strain>
    </source>
</reference>
<keyword evidence="4" id="KW-1003">Cell membrane</keyword>